<name>A0A9X1NB52_9ACTN</name>
<evidence type="ECO:0000256" key="1">
    <source>
        <dbReference type="SAM" id="MobiDB-lite"/>
    </source>
</evidence>
<dbReference type="AlphaFoldDB" id="A0A9X1NB52"/>
<comment type="caution">
    <text evidence="2">The sequence shown here is derived from an EMBL/GenBank/DDBJ whole genome shotgun (WGS) entry which is preliminary data.</text>
</comment>
<sequence length="119" mass="11734">MGDGLLGDGPPFAVRLIEELHGLIQSHGSVVAGYVGGVGKYGRLGRDDSDVVRVLIGPQLDDAVELDDHDSLDGVPSDAGDTHVFGASGAAGALVAGQGLGGKDAPGEVGPVADAGAHQ</sequence>
<dbReference type="RefSeq" id="WP_231440041.1">
    <property type="nucleotide sequence ID" value="NZ_JAJOMB010000003.1"/>
</dbReference>
<evidence type="ECO:0000313" key="3">
    <source>
        <dbReference type="Proteomes" id="UP001138997"/>
    </source>
</evidence>
<feature type="region of interest" description="Disordered" evidence="1">
    <location>
        <begin position="100"/>
        <end position="119"/>
    </location>
</feature>
<keyword evidence="3" id="KW-1185">Reference proteome</keyword>
<evidence type="ECO:0000313" key="2">
    <source>
        <dbReference type="EMBL" id="MCD5310865.1"/>
    </source>
</evidence>
<proteinExistence type="predicted"/>
<organism evidence="2 3">
    <name type="scientific">Kineosporia babensis</name>
    <dbReference type="NCBI Taxonomy" id="499548"/>
    <lineage>
        <taxon>Bacteria</taxon>
        <taxon>Bacillati</taxon>
        <taxon>Actinomycetota</taxon>
        <taxon>Actinomycetes</taxon>
        <taxon>Kineosporiales</taxon>
        <taxon>Kineosporiaceae</taxon>
        <taxon>Kineosporia</taxon>
    </lineage>
</organism>
<protein>
    <submittedName>
        <fullName evidence="2">Uncharacterized protein</fullName>
    </submittedName>
</protein>
<reference evidence="2" key="1">
    <citation type="submission" date="2021-11" db="EMBL/GenBank/DDBJ databases">
        <title>Streptomyces corallinus and Kineosporia corallina sp. nov., two new coral-derived marine actinobacteria.</title>
        <authorList>
            <person name="Buangrab K."/>
            <person name="Sutthacheep M."/>
            <person name="Yeemin T."/>
            <person name="Harunari E."/>
            <person name="Igarashi Y."/>
            <person name="Sripreechasak P."/>
            <person name="Kanchanasin P."/>
            <person name="Tanasupawat S."/>
            <person name="Phongsopitanun W."/>
        </authorList>
    </citation>
    <scope>NUCLEOTIDE SEQUENCE</scope>
    <source>
        <strain evidence="2">JCM 31032</strain>
    </source>
</reference>
<dbReference type="EMBL" id="JAJOMB010000003">
    <property type="protein sequence ID" value="MCD5310865.1"/>
    <property type="molecule type" value="Genomic_DNA"/>
</dbReference>
<accession>A0A9X1NB52</accession>
<gene>
    <name evidence="2" type="ORF">LR394_08160</name>
</gene>
<dbReference type="Proteomes" id="UP001138997">
    <property type="component" value="Unassembled WGS sequence"/>
</dbReference>